<name>A0A103QVN4_9BURK</name>
<evidence type="ECO:0008006" key="3">
    <source>
        <dbReference type="Google" id="ProtNLM"/>
    </source>
</evidence>
<dbReference type="OrthoDB" id="7349818at2"/>
<evidence type="ECO:0000313" key="1">
    <source>
        <dbReference type="EMBL" id="KVG56413.1"/>
    </source>
</evidence>
<proteinExistence type="predicted"/>
<dbReference type="Proteomes" id="UP000064029">
    <property type="component" value="Unassembled WGS sequence"/>
</dbReference>
<reference evidence="1 2" key="1">
    <citation type="submission" date="2015-11" db="EMBL/GenBank/DDBJ databases">
        <title>Expanding the genomic diversity of Burkholderia species for the development of highly accurate diagnostics.</title>
        <authorList>
            <person name="Sahl J."/>
            <person name="Keim P."/>
            <person name="Wagner D."/>
        </authorList>
    </citation>
    <scope>NUCLEOTIDE SEQUENCE [LARGE SCALE GENOMIC DNA]</scope>
    <source>
        <strain evidence="1 2">MSMB2036</strain>
    </source>
</reference>
<gene>
    <name evidence="1" type="ORF">WJ33_36925</name>
</gene>
<dbReference type="AlphaFoldDB" id="A0A103QVN4"/>
<sequence>MTITLEQIDAEQARIKADQERIDAMIEAFKTQAHATEYRIDAATIPLAAGERFAGSILNDDGSLSHYLILLPGDADDINWSDAKAWAAERGGELPTRREQSLLFANLKGEFQERAYWSAEQHSENSGWAWCQGFGGGSQGDFRQGHELRARAVRRFTPSREA</sequence>
<evidence type="ECO:0000313" key="2">
    <source>
        <dbReference type="Proteomes" id="UP000064029"/>
    </source>
</evidence>
<dbReference type="EMBL" id="LOXM01000255">
    <property type="protein sequence ID" value="KVG56413.1"/>
    <property type="molecule type" value="Genomic_DNA"/>
</dbReference>
<dbReference type="RefSeq" id="WP_059758013.1">
    <property type="nucleotide sequence ID" value="NZ_CP013414.1"/>
</dbReference>
<accession>A0A103QVN4</accession>
<protein>
    <recommendedName>
        <fullName evidence="3">DUF1566 domain-containing protein</fullName>
    </recommendedName>
</protein>
<comment type="caution">
    <text evidence="1">The sequence shown here is derived from an EMBL/GenBank/DDBJ whole genome shotgun (WGS) entry which is preliminary data.</text>
</comment>
<organism evidence="1 2">
    <name type="scientific">Burkholderia ubonensis</name>
    <dbReference type="NCBI Taxonomy" id="101571"/>
    <lineage>
        <taxon>Bacteria</taxon>
        <taxon>Pseudomonadati</taxon>
        <taxon>Pseudomonadota</taxon>
        <taxon>Betaproteobacteria</taxon>
        <taxon>Burkholderiales</taxon>
        <taxon>Burkholderiaceae</taxon>
        <taxon>Burkholderia</taxon>
        <taxon>Burkholderia cepacia complex</taxon>
    </lineage>
</organism>